<name>A0ABR7YD68_9SPHI</name>
<organism evidence="2 3">
    <name type="scientific">Sphingobacterium litopenaei</name>
    <dbReference type="NCBI Taxonomy" id="2763500"/>
    <lineage>
        <taxon>Bacteria</taxon>
        <taxon>Pseudomonadati</taxon>
        <taxon>Bacteroidota</taxon>
        <taxon>Sphingobacteriia</taxon>
        <taxon>Sphingobacteriales</taxon>
        <taxon>Sphingobacteriaceae</taxon>
        <taxon>Sphingobacterium</taxon>
    </lineage>
</organism>
<dbReference type="SUPFAM" id="SSF48452">
    <property type="entry name" value="TPR-like"/>
    <property type="match status" value="1"/>
</dbReference>
<keyword evidence="1" id="KW-1133">Transmembrane helix</keyword>
<proteinExistence type="predicted"/>
<comment type="caution">
    <text evidence="2">The sequence shown here is derived from an EMBL/GenBank/DDBJ whole genome shotgun (WGS) entry which is preliminary data.</text>
</comment>
<gene>
    <name evidence="2" type="ORF">H8B04_06695</name>
</gene>
<dbReference type="Proteomes" id="UP000651271">
    <property type="component" value="Unassembled WGS sequence"/>
</dbReference>
<sequence length="237" mass="27535">MEHLADKIQDYIEGQLQGEELQEFETHMEQDTDFRNLVLLQTEVHDIINKRLNSNESDLRESLFHAETEYRYPKQTLFQRIKPIVTIASAACVLLFGYLFFFNNNTALYELPTMQSEIVRGQESNDQYEEAVRLYNQKSYADSRTILNNLINKEPEVIQYQYYAALTYLGEENYNEAKVKLNPIANGESIFKDEAKYYLAVSLEKLGSKEEAVVLLKTIPNQGELGRKAQKLLDKLN</sequence>
<dbReference type="Gene3D" id="1.25.40.10">
    <property type="entry name" value="Tetratricopeptide repeat domain"/>
    <property type="match status" value="1"/>
</dbReference>
<protein>
    <recommendedName>
        <fullName evidence="4">Tetratricopeptide repeat protein</fullName>
    </recommendedName>
</protein>
<dbReference type="RefSeq" id="WP_190301839.1">
    <property type="nucleotide sequence ID" value="NZ_JACOIJ010000009.1"/>
</dbReference>
<evidence type="ECO:0000313" key="3">
    <source>
        <dbReference type="Proteomes" id="UP000651271"/>
    </source>
</evidence>
<accession>A0ABR7YD68</accession>
<keyword evidence="1" id="KW-0812">Transmembrane</keyword>
<dbReference type="InterPro" id="IPR011990">
    <property type="entry name" value="TPR-like_helical_dom_sf"/>
</dbReference>
<keyword evidence="3" id="KW-1185">Reference proteome</keyword>
<evidence type="ECO:0000256" key="1">
    <source>
        <dbReference type="SAM" id="Phobius"/>
    </source>
</evidence>
<evidence type="ECO:0000313" key="2">
    <source>
        <dbReference type="EMBL" id="MBD1429255.1"/>
    </source>
</evidence>
<evidence type="ECO:0008006" key="4">
    <source>
        <dbReference type="Google" id="ProtNLM"/>
    </source>
</evidence>
<feature type="transmembrane region" description="Helical" evidence="1">
    <location>
        <begin position="84"/>
        <end position="102"/>
    </location>
</feature>
<dbReference type="EMBL" id="JACOIJ010000009">
    <property type="protein sequence ID" value="MBD1429255.1"/>
    <property type="molecule type" value="Genomic_DNA"/>
</dbReference>
<keyword evidence="1" id="KW-0472">Membrane</keyword>
<reference evidence="2 3" key="1">
    <citation type="submission" date="2020-08" db="EMBL/GenBank/DDBJ databases">
        <title>Sphingobacterium sp. DN04309 isolated from aquaculture water.</title>
        <authorList>
            <person name="Zhang M."/>
        </authorList>
    </citation>
    <scope>NUCLEOTIDE SEQUENCE [LARGE SCALE GENOMIC DNA]</scope>
    <source>
        <strain evidence="2 3">DN04309</strain>
    </source>
</reference>